<proteinExistence type="predicted"/>
<dbReference type="RefSeq" id="WP_182081463.1">
    <property type="nucleotide sequence ID" value="NZ_NWUS01000001.1"/>
</dbReference>
<name>A0ABR5ZM45_9PROT</name>
<accession>A0ABR5ZM45</accession>
<dbReference type="PIRSF" id="PIRSF037505">
    <property type="entry name" value="Betaine_HMT"/>
    <property type="match status" value="1"/>
</dbReference>
<dbReference type="InterPro" id="IPR036589">
    <property type="entry name" value="HCY_dom_sf"/>
</dbReference>
<dbReference type="Gene3D" id="3.20.20.330">
    <property type="entry name" value="Homocysteine-binding-like domain"/>
    <property type="match status" value="1"/>
</dbReference>
<dbReference type="InterPro" id="IPR003726">
    <property type="entry name" value="HCY_dom"/>
</dbReference>
<feature type="domain" description="Hcy-binding" evidence="4">
    <location>
        <begin position="5"/>
        <end position="328"/>
    </location>
</feature>
<dbReference type="Proteomes" id="UP001516390">
    <property type="component" value="Unassembled WGS sequence"/>
</dbReference>
<comment type="cofactor">
    <cofactor evidence="3">
        <name>Zn(2+)</name>
        <dbReference type="ChEBI" id="CHEBI:29105"/>
    </cofactor>
</comment>
<dbReference type="Pfam" id="PF02574">
    <property type="entry name" value="S-methyl_trans"/>
    <property type="match status" value="1"/>
</dbReference>
<dbReference type="PANTHER" id="PTHR11103:SF18">
    <property type="entry name" value="SLR1189 PROTEIN"/>
    <property type="match status" value="1"/>
</dbReference>
<feature type="binding site" evidence="3">
    <location>
        <position position="231"/>
    </location>
    <ligand>
        <name>Zn(2+)</name>
        <dbReference type="ChEBI" id="CHEBI:29105"/>
    </ligand>
</feature>
<evidence type="ECO:0000256" key="1">
    <source>
        <dbReference type="ARBA" id="ARBA00022603"/>
    </source>
</evidence>
<keyword evidence="6" id="KW-1185">Reference proteome</keyword>
<keyword evidence="2 3" id="KW-0808">Transferase</keyword>
<keyword evidence="3" id="KW-0479">Metal-binding</keyword>
<dbReference type="PANTHER" id="PTHR11103">
    <property type="entry name" value="SLR1189 PROTEIN"/>
    <property type="match status" value="1"/>
</dbReference>
<gene>
    <name evidence="5" type="ORF">CPA57_03615</name>
</gene>
<keyword evidence="3" id="KW-0862">Zinc</keyword>
<evidence type="ECO:0000313" key="6">
    <source>
        <dbReference type="Proteomes" id="UP001516390"/>
    </source>
</evidence>
<feature type="binding site" evidence="3">
    <location>
        <position position="314"/>
    </location>
    <ligand>
        <name>Zn(2+)</name>
        <dbReference type="ChEBI" id="CHEBI:29105"/>
    </ligand>
</feature>
<feature type="binding site" evidence="3">
    <location>
        <position position="313"/>
    </location>
    <ligand>
        <name>Zn(2+)</name>
        <dbReference type="ChEBI" id="CHEBI:29105"/>
    </ligand>
</feature>
<evidence type="ECO:0000313" key="5">
    <source>
        <dbReference type="EMBL" id="MBA5725365.1"/>
    </source>
</evidence>
<dbReference type="EMBL" id="NWUS01000001">
    <property type="protein sequence ID" value="MBA5725365.1"/>
    <property type="molecule type" value="Genomic_DNA"/>
</dbReference>
<dbReference type="InterPro" id="IPR017226">
    <property type="entry name" value="BHMT-like"/>
</dbReference>
<organism evidence="5 6">
    <name type="scientific">Bombella favorum</name>
    <dbReference type="NCBI Taxonomy" id="2039164"/>
    <lineage>
        <taxon>Bacteria</taxon>
        <taxon>Pseudomonadati</taxon>
        <taxon>Pseudomonadota</taxon>
        <taxon>Alphaproteobacteria</taxon>
        <taxon>Acetobacterales</taxon>
        <taxon>Acetobacteraceae</taxon>
        <taxon>Bombella</taxon>
    </lineage>
</organism>
<reference evidence="5 6" key="1">
    <citation type="submission" date="2017-09" db="EMBL/GenBank/DDBJ databases">
        <authorList>
            <person name="Jakob F."/>
        </authorList>
    </citation>
    <scope>NUCLEOTIDE SEQUENCE [LARGE SCALE GENOMIC DNA]</scope>
    <source>
        <strain evidence="5 6">TMW 2.1880</strain>
    </source>
</reference>
<evidence type="ECO:0000259" key="4">
    <source>
        <dbReference type="PROSITE" id="PS50970"/>
    </source>
</evidence>
<comment type="caution">
    <text evidence="5">The sequence shown here is derived from an EMBL/GenBank/DDBJ whole genome shotgun (WGS) entry which is preliminary data.</text>
</comment>
<dbReference type="SUPFAM" id="SSF82282">
    <property type="entry name" value="Homocysteine S-methyltransferase"/>
    <property type="match status" value="1"/>
</dbReference>
<keyword evidence="1 3" id="KW-0489">Methyltransferase</keyword>
<evidence type="ECO:0000256" key="2">
    <source>
        <dbReference type="ARBA" id="ARBA00022679"/>
    </source>
</evidence>
<dbReference type="PROSITE" id="PS50970">
    <property type="entry name" value="HCY"/>
    <property type="match status" value="1"/>
</dbReference>
<sequence>MPSSITSIFPDNTHTPLILDGGMGRELHRMGAPFRQPEWSALSLMERPDLVQQAHENFLKAGAQVITSNSYAVVPFHIGEERFTTQGEALARLSGHLGRQAIAAQANEGTRARPLLAGSLPPTGGSYRPDLFTPHRAEAILTPLISGLAPSVDLWLAETQGSIAELQTAHRLIRQNTDDTRPFWGSFTLDDSDPAALIHQHAPVCLRSGERLEEAVKAALRLKLEALLFNCSDPRIMEMALRTARNVLKTHGDASSPLQLGVYANGFAHNHHEDEGQGANESITPLDGTLTPQHYGEFAQRWHEAGANIIGGCCGIGPEHITALADRFSSPY</sequence>
<protein>
    <submittedName>
        <fullName evidence="5">Homocysteine S-methyltransferase</fullName>
    </submittedName>
</protein>
<evidence type="ECO:0000256" key="3">
    <source>
        <dbReference type="PROSITE-ProRule" id="PRU00333"/>
    </source>
</evidence>